<evidence type="ECO:0000259" key="1">
    <source>
        <dbReference type="PROSITE" id="PS50280"/>
    </source>
</evidence>
<dbReference type="OrthoDB" id="442460at2759"/>
<dbReference type="CDD" id="cd10537">
    <property type="entry name" value="SET_SETD9"/>
    <property type="match status" value="1"/>
</dbReference>
<dbReference type="InterPro" id="IPR001214">
    <property type="entry name" value="SET_dom"/>
</dbReference>
<sequence length="281" mass="32360">MTWKEYRHRFLPWIILNGKSRFRQCETSPRSFQSENIDAKYYEHNFQIKLKDYLSNVNHRLSHLGCTETFSQAHMQRSFKRDTEVFHKSSYECASDILGFSLCRSSSSIKNAGLGVFVAFGKIPKNSIAALYPGLIYEPGEPVLFQSIHNQFVLRCKDGVLVDGNDRGISKFLYRSCAGRDIVGSHLTCDISWLTTHPINLLSVGQYVNNHNKDNPANVEYQEIDLSADFPDNLLKYIPNTYYSANHQYGMQRLRRIVILRSLRDITAGEELFSTYFTTTL</sequence>
<reference evidence="2" key="1">
    <citation type="submission" date="2020-06" db="EMBL/GenBank/DDBJ databases">
        <title>Draft genome of Bugula neritina, a colonial animal packing powerful symbionts and potential medicines.</title>
        <authorList>
            <person name="Rayko M."/>
        </authorList>
    </citation>
    <scope>NUCLEOTIDE SEQUENCE [LARGE SCALE GENOMIC DNA]</scope>
    <source>
        <strain evidence="2">Kwan_BN1</strain>
    </source>
</reference>
<feature type="domain" description="SET" evidence="1">
    <location>
        <begin position="98"/>
        <end position="277"/>
    </location>
</feature>
<dbReference type="EMBL" id="VXIV02003432">
    <property type="protein sequence ID" value="KAF6017087.1"/>
    <property type="molecule type" value="Genomic_DNA"/>
</dbReference>
<dbReference type="PANTHER" id="PTHR33524">
    <property type="entry name" value="C5ORF35"/>
    <property type="match status" value="1"/>
</dbReference>
<dbReference type="InterPro" id="IPR046341">
    <property type="entry name" value="SET_dom_sf"/>
</dbReference>
<dbReference type="SUPFAM" id="SSF82199">
    <property type="entry name" value="SET domain"/>
    <property type="match status" value="1"/>
</dbReference>
<organism evidence="2 3">
    <name type="scientific">Bugula neritina</name>
    <name type="common">Brown bryozoan</name>
    <name type="synonym">Sertularia neritina</name>
    <dbReference type="NCBI Taxonomy" id="10212"/>
    <lineage>
        <taxon>Eukaryota</taxon>
        <taxon>Metazoa</taxon>
        <taxon>Spiralia</taxon>
        <taxon>Lophotrochozoa</taxon>
        <taxon>Bryozoa</taxon>
        <taxon>Gymnolaemata</taxon>
        <taxon>Cheilostomatida</taxon>
        <taxon>Flustrina</taxon>
        <taxon>Buguloidea</taxon>
        <taxon>Bugulidae</taxon>
        <taxon>Bugula</taxon>
    </lineage>
</organism>
<protein>
    <submittedName>
        <fullName evidence="2">SETD9</fullName>
    </submittedName>
</protein>
<evidence type="ECO:0000313" key="3">
    <source>
        <dbReference type="Proteomes" id="UP000593567"/>
    </source>
</evidence>
<dbReference type="Gene3D" id="2.170.270.10">
    <property type="entry name" value="SET domain"/>
    <property type="match status" value="1"/>
</dbReference>
<dbReference type="Proteomes" id="UP000593567">
    <property type="component" value="Unassembled WGS sequence"/>
</dbReference>
<accession>A0A7J7IU60</accession>
<dbReference type="AlphaFoldDB" id="A0A7J7IU60"/>
<keyword evidence="3" id="KW-1185">Reference proteome</keyword>
<dbReference type="PANTHER" id="PTHR33524:SF2">
    <property type="entry name" value="SET DOMAIN-CONTAINING PROTEIN 9"/>
    <property type="match status" value="1"/>
</dbReference>
<comment type="caution">
    <text evidence="2">The sequence shown here is derived from an EMBL/GenBank/DDBJ whole genome shotgun (WGS) entry which is preliminary data.</text>
</comment>
<dbReference type="PROSITE" id="PS50280">
    <property type="entry name" value="SET"/>
    <property type="match status" value="1"/>
</dbReference>
<gene>
    <name evidence="2" type="ORF">EB796_024598</name>
</gene>
<dbReference type="InterPro" id="IPR040415">
    <property type="entry name" value="SETD9"/>
</dbReference>
<name>A0A7J7IU60_BUGNE</name>
<proteinExistence type="predicted"/>
<evidence type="ECO:0000313" key="2">
    <source>
        <dbReference type="EMBL" id="KAF6017087.1"/>
    </source>
</evidence>